<protein>
    <recommendedName>
        <fullName evidence="3">DUF559 domain-containing protein</fullName>
    </recommendedName>
</protein>
<comment type="caution">
    <text evidence="1">The sequence shown here is derived from an EMBL/GenBank/DDBJ whole genome shotgun (WGS) entry which is preliminary data.</text>
</comment>
<evidence type="ECO:0008006" key="3">
    <source>
        <dbReference type="Google" id="ProtNLM"/>
    </source>
</evidence>
<organism evidence="1 2">
    <name type="scientific">Nesterenkonia salmonea</name>
    <dbReference type="NCBI Taxonomy" id="1804987"/>
    <lineage>
        <taxon>Bacteria</taxon>
        <taxon>Bacillati</taxon>
        <taxon>Actinomycetota</taxon>
        <taxon>Actinomycetes</taxon>
        <taxon>Micrococcales</taxon>
        <taxon>Micrococcaceae</taxon>
        <taxon>Nesterenkonia</taxon>
    </lineage>
</organism>
<dbReference type="Proteomes" id="UP000310458">
    <property type="component" value="Unassembled WGS sequence"/>
</dbReference>
<evidence type="ECO:0000313" key="2">
    <source>
        <dbReference type="Proteomes" id="UP000310458"/>
    </source>
</evidence>
<evidence type="ECO:0000313" key="1">
    <source>
        <dbReference type="EMBL" id="TLQ01504.1"/>
    </source>
</evidence>
<gene>
    <name evidence="1" type="ORF">FEF26_00580</name>
</gene>
<keyword evidence="2" id="KW-1185">Reference proteome</keyword>
<dbReference type="EMBL" id="VAVZ01000001">
    <property type="protein sequence ID" value="TLQ01504.1"/>
    <property type="molecule type" value="Genomic_DNA"/>
</dbReference>
<proteinExistence type="predicted"/>
<dbReference type="AlphaFoldDB" id="A0A5R9BLE1"/>
<accession>A0A5R9BLE1</accession>
<reference evidence="1 2" key="1">
    <citation type="submission" date="2019-05" db="EMBL/GenBank/DDBJ databases">
        <title>Nesterenkonia sp. GY074 isolated from the Southern Atlantic Ocean.</title>
        <authorList>
            <person name="Zhang G."/>
        </authorList>
    </citation>
    <scope>NUCLEOTIDE SEQUENCE [LARGE SCALE GENOMIC DNA]</scope>
    <source>
        <strain evidence="1 2">GY074</strain>
    </source>
</reference>
<name>A0A5R9BLE1_9MICC</name>
<sequence>MELRLTGVGRVRVDFMWEAIVCEFDGMIKYARGLSGVDAQEVLQREKLSEDAFRLHSYCVARITWADLDRPDELKRKLRLAGVPGRRYS</sequence>